<dbReference type="AlphaFoldDB" id="A0A6J5IJV5"/>
<gene>
    <name evidence="1" type="ORF">BLA3211_00268</name>
</gene>
<protein>
    <submittedName>
        <fullName evidence="1">Uncharacterized protein</fullName>
    </submittedName>
</protein>
<dbReference type="EMBL" id="CABWIL020000001">
    <property type="protein sequence ID" value="CAB3960530.1"/>
    <property type="molecule type" value="Genomic_DNA"/>
</dbReference>
<organism evidence="1 2">
    <name type="scientific">Burkholderia aenigmatica</name>
    <dbReference type="NCBI Taxonomy" id="2015348"/>
    <lineage>
        <taxon>Bacteria</taxon>
        <taxon>Pseudomonadati</taxon>
        <taxon>Pseudomonadota</taxon>
        <taxon>Betaproteobacteria</taxon>
        <taxon>Burkholderiales</taxon>
        <taxon>Burkholderiaceae</taxon>
        <taxon>Burkholderia</taxon>
        <taxon>Burkholderia cepacia complex</taxon>
    </lineage>
</organism>
<evidence type="ECO:0000313" key="1">
    <source>
        <dbReference type="EMBL" id="CAB3960530.1"/>
    </source>
</evidence>
<reference evidence="1 2" key="1">
    <citation type="submission" date="2020-04" db="EMBL/GenBank/DDBJ databases">
        <authorList>
            <person name="Depoorter E."/>
        </authorList>
    </citation>
    <scope>NUCLEOTIDE SEQUENCE [LARGE SCALE GENOMIC DNA]</scope>
    <source>
        <strain evidence="1 2">BCC0217</strain>
    </source>
</reference>
<accession>A0A6J5IJV5</accession>
<evidence type="ECO:0000313" key="2">
    <source>
        <dbReference type="Proteomes" id="UP000494301"/>
    </source>
</evidence>
<sequence>MANKIFEAFGWKDPRNVNLPKTSKKLRQPEDTWQMGKLIFRYSES</sequence>
<proteinExistence type="predicted"/>
<dbReference type="Proteomes" id="UP000494301">
    <property type="component" value="Unassembled WGS sequence"/>
</dbReference>
<name>A0A6J5IJV5_9BURK</name>